<dbReference type="Pfam" id="PF00535">
    <property type="entry name" value="Glycos_transf_2"/>
    <property type="match status" value="1"/>
</dbReference>
<gene>
    <name evidence="2" type="ORF">S01H1_38754</name>
</gene>
<dbReference type="InterPro" id="IPR001173">
    <property type="entry name" value="Glyco_trans_2-like"/>
</dbReference>
<dbReference type="InterPro" id="IPR011990">
    <property type="entry name" value="TPR-like_helical_dom_sf"/>
</dbReference>
<feature type="non-terminal residue" evidence="2">
    <location>
        <position position="1"/>
    </location>
</feature>
<dbReference type="Gene3D" id="1.25.40.10">
    <property type="entry name" value="Tetratricopeptide repeat domain"/>
    <property type="match status" value="1"/>
</dbReference>
<feature type="domain" description="Glycosyltransferase 2-like" evidence="1">
    <location>
        <begin position="2"/>
        <end position="72"/>
    </location>
</feature>
<organism evidence="2">
    <name type="scientific">marine sediment metagenome</name>
    <dbReference type="NCBI Taxonomy" id="412755"/>
    <lineage>
        <taxon>unclassified sequences</taxon>
        <taxon>metagenomes</taxon>
        <taxon>ecological metagenomes</taxon>
    </lineage>
</organism>
<dbReference type="SUPFAM" id="SSF53448">
    <property type="entry name" value="Nucleotide-diphospho-sugar transferases"/>
    <property type="match status" value="1"/>
</dbReference>
<dbReference type="SUPFAM" id="SSF48452">
    <property type="entry name" value="TPR-like"/>
    <property type="match status" value="1"/>
</dbReference>
<feature type="non-terminal residue" evidence="2">
    <location>
        <position position="268"/>
    </location>
</feature>
<dbReference type="PANTHER" id="PTHR43630">
    <property type="entry name" value="POLY-BETA-1,6-N-ACETYL-D-GLUCOSAMINE SYNTHASE"/>
    <property type="match status" value="1"/>
</dbReference>
<dbReference type="InterPro" id="IPR029044">
    <property type="entry name" value="Nucleotide-diphossugar_trans"/>
</dbReference>
<proteinExistence type="predicted"/>
<dbReference type="Gene3D" id="3.90.550.10">
    <property type="entry name" value="Spore Coat Polysaccharide Biosynthesis Protein SpsA, Chain A"/>
    <property type="match status" value="1"/>
</dbReference>
<comment type="caution">
    <text evidence="2">The sequence shown here is derived from an EMBL/GenBank/DDBJ whole genome shotgun (WGS) entry which is preliminary data.</text>
</comment>
<dbReference type="EMBL" id="BARS01024410">
    <property type="protein sequence ID" value="GAG07564.1"/>
    <property type="molecule type" value="Genomic_DNA"/>
</dbReference>
<protein>
    <recommendedName>
        <fullName evidence="1">Glycosyltransferase 2-like domain-containing protein</fullName>
    </recommendedName>
</protein>
<accession>X0UP36</accession>
<evidence type="ECO:0000259" key="1">
    <source>
        <dbReference type="Pfam" id="PF00535"/>
    </source>
</evidence>
<sequence length="268" mass="31210">RALKSVEKIVDEIVVVDTGSQDRTREVARKYGAKVIKTKWNNDFSAAKNRALSEASGDYVLFMDADEFIEARQRYPLLCFKAVLPPSRDLAFNVRVETEEDEEELSMQLRVPVWNKTLFQNRLLPNHREIQFKGRAFEDVGESLRNLGINVAVDDIFKITHGVSATKWRAERKRKAVLDSFSHITKAEYFFEAALYFLKLDDFDNAYFWLMKSNFNSPEIVVKIAILYLNKNQSERAKAIAQRGLQIWHENLELICVLSEIYFLKQQF</sequence>
<name>X0UP36_9ZZZZ</name>
<dbReference type="PANTHER" id="PTHR43630:SF2">
    <property type="entry name" value="GLYCOSYLTRANSFERASE"/>
    <property type="match status" value="1"/>
</dbReference>
<reference evidence="2" key="1">
    <citation type="journal article" date="2014" name="Front. Microbiol.">
        <title>High frequency of phylogenetically diverse reductive dehalogenase-homologous genes in deep subseafloor sedimentary metagenomes.</title>
        <authorList>
            <person name="Kawai M."/>
            <person name="Futagami T."/>
            <person name="Toyoda A."/>
            <person name="Takaki Y."/>
            <person name="Nishi S."/>
            <person name="Hori S."/>
            <person name="Arai W."/>
            <person name="Tsubouchi T."/>
            <person name="Morono Y."/>
            <person name="Uchiyama I."/>
            <person name="Ito T."/>
            <person name="Fujiyama A."/>
            <person name="Inagaki F."/>
            <person name="Takami H."/>
        </authorList>
    </citation>
    <scope>NUCLEOTIDE SEQUENCE</scope>
    <source>
        <strain evidence="2">Expedition CK06-06</strain>
    </source>
</reference>
<dbReference type="AlphaFoldDB" id="X0UP36"/>
<evidence type="ECO:0000313" key="2">
    <source>
        <dbReference type="EMBL" id="GAG07564.1"/>
    </source>
</evidence>